<feature type="transmembrane region" description="Helical" evidence="6">
    <location>
        <begin position="376"/>
        <end position="401"/>
    </location>
</feature>
<keyword evidence="9" id="KW-1185">Reference proteome</keyword>
<feature type="transmembrane region" description="Helical" evidence="6">
    <location>
        <begin position="91"/>
        <end position="114"/>
    </location>
</feature>
<dbReference type="Proteomes" id="UP001596084">
    <property type="component" value="Unassembled WGS sequence"/>
</dbReference>
<proteinExistence type="predicted"/>
<dbReference type="PROSITE" id="PS50850">
    <property type="entry name" value="MFS"/>
    <property type="match status" value="1"/>
</dbReference>
<keyword evidence="3 6" id="KW-0812">Transmembrane</keyword>
<evidence type="ECO:0000259" key="7">
    <source>
        <dbReference type="PROSITE" id="PS50850"/>
    </source>
</evidence>
<dbReference type="Pfam" id="PF07690">
    <property type="entry name" value="MFS_1"/>
    <property type="match status" value="1"/>
</dbReference>
<evidence type="ECO:0000256" key="1">
    <source>
        <dbReference type="ARBA" id="ARBA00004651"/>
    </source>
</evidence>
<dbReference type="PANTHER" id="PTHR43124">
    <property type="entry name" value="PURINE EFFLUX PUMP PBUE"/>
    <property type="match status" value="1"/>
</dbReference>
<evidence type="ECO:0000313" key="8">
    <source>
        <dbReference type="EMBL" id="MFC5522212.1"/>
    </source>
</evidence>
<feature type="domain" description="Major facilitator superfamily (MFS) profile" evidence="7">
    <location>
        <begin position="25"/>
        <end position="437"/>
    </location>
</feature>
<dbReference type="PANTHER" id="PTHR43124:SF3">
    <property type="entry name" value="CHLORAMPHENICOL EFFLUX PUMP RV0191"/>
    <property type="match status" value="1"/>
</dbReference>
<evidence type="ECO:0000256" key="5">
    <source>
        <dbReference type="ARBA" id="ARBA00023136"/>
    </source>
</evidence>
<feature type="transmembrane region" description="Helical" evidence="6">
    <location>
        <begin position="62"/>
        <end position="79"/>
    </location>
</feature>
<comment type="subcellular location">
    <subcellularLocation>
        <location evidence="1">Cell membrane</location>
        <topology evidence="1">Multi-pass membrane protein</topology>
    </subcellularLocation>
</comment>
<sequence length="437" mass="46506">MPDSVALAGAAADSGRLDANTGVIVFLAFAAAYFISALMRAITATLSPVLTQDFSLHARDLGLLAGGYFLGFAATQLPLGSWLDRHGPKRVILWFLSLAVLGCLAFSLASSFAWLLAARVLVGMGVSACLMAPLTGYRRWFEASTVLRANSWMLMTGSLGMLASTLPVQWLMPLTGWRLLFWILAAMILLAMLAIAKVAPSWKNVASAPGMGMPPRPPALGASEMAATLPQEASYALVWRSRYFRKMAPLAFFNYGGMVAMQTLWAGPWMVKVTGNSLLEAATGLFYINAAMLATFWSWGMVNPGLAQRGWHATRLIGWGVPLSLAVLAFNIQAGSATGWLGWALFCVSSSAMGLAQPAVGMAFPASLAGRALSAYNLVIFAGVFVTQWGIGLLIDAFLAMGLTPVAGFQAAMGVFLCCCIASYAYFLSMKADNSQQ</sequence>
<dbReference type="InterPro" id="IPR020846">
    <property type="entry name" value="MFS_dom"/>
</dbReference>
<evidence type="ECO:0000313" key="9">
    <source>
        <dbReference type="Proteomes" id="UP001596084"/>
    </source>
</evidence>
<feature type="transmembrane region" description="Helical" evidence="6">
    <location>
        <begin position="152"/>
        <end position="171"/>
    </location>
</feature>
<keyword evidence="2" id="KW-1003">Cell membrane</keyword>
<evidence type="ECO:0000256" key="4">
    <source>
        <dbReference type="ARBA" id="ARBA00022989"/>
    </source>
</evidence>
<evidence type="ECO:0000256" key="6">
    <source>
        <dbReference type="SAM" id="Phobius"/>
    </source>
</evidence>
<name>A0ABW0QEY9_9BURK</name>
<feature type="transmembrane region" description="Helical" evidence="6">
    <location>
        <begin position="23"/>
        <end position="42"/>
    </location>
</feature>
<feature type="transmembrane region" description="Helical" evidence="6">
    <location>
        <begin position="247"/>
        <end position="265"/>
    </location>
</feature>
<feature type="transmembrane region" description="Helical" evidence="6">
    <location>
        <begin position="340"/>
        <end position="364"/>
    </location>
</feature>
<dbReference type="RefSeq" id="WP_068834186.1">
    <property type="nucleotide sequence ID" value="NZ_JBHSMX010000023.1"/>
</dbReference>
<dbReference type="Gene3D" id="1.20.1250.20">
    <property type="entry name" value="MFS general substrate transporter like domains"/>
    <property type="match status" value="1"/>
</dbReference>
<reference evidence="9" key="1">
    <citation type="journal article" date="2019" name="Int. J. Syst. Evol. Microbiol.">
        <title>The Global Catalogue of Microorganisms (GCM) 10K type strain sequencing project: providing services to taxonomists for standard genome sequencing and annotation.</title>
        <authorList>
            <consortium name="The Broad Institute Genomics Platform"/>
            <consortium name="The Broad Institute Genome Sequencing Center for Infectious Disease"/>
            <person name="Wu L."/>
            <person name="Ma J."/>
        </authorList>
    </citation>
    <scope>NUCLEOTIDE SEQUENCE [LARGE SCALE GENOMIC DNA]</scope>
    <source>
        <strain evidence="9">CGMCC 4.7277</strain>
    </source>
</reference>
<dbReference type="SUPFAM" id="SSF103473">
    <property type="entry name" value="MFS general substrate transporter"/>
    <property type="match status" value="1"/>
</dbReference>
<accession>A0ABW0QEY9</accession>
<keyword evidence="5 6" id="KW-0472">Membrane</keyword>
<evidence type="ECO:0000256" key="3">
    <source>
        <dbReference type="ARBA" id="ARBA00022692"/>
    </source>
</evidence>
<evidence type="ECO:0000256" key="2">
    <source>
        <dbReference type="ARBA" id="ARBA00022475"/>
    </source>
</evidence>
<feature type="transmembrane region" description="Helical" evidence="6">
    <location>
        <begin position="177"/>
        <end position="196"/>
    </location>
</feature>
<gene>
    <name evidence="8" type="ORF">ACFPP7_15020</name>
</gene>
<feature type="transmembrane region" description="Helical" evidence="6">
    <location>
        <begin position="285"/>
        <end position="304"/>
    </location>
</feature>
<feature type="transmembrane region" description="Helical" evidence="6">
    <location>
        <begin position="120"/>
        <end position="140"/>
    </location>
</feature>
<organism evidence="8 9">
    <name type="scientific">Polaromonas jejuensis</name>
    <dbReference type="NCBI Taxonomy" id="457502"/>
    <lineage>
        <taxon>Bacteria</taxon>
        <taxon>Pseudomonadati</taxon>
        <taxon>Pseudomonadota</taxon>
        <taxon>Betaproteobacteria</taxon>
        <taxon>Burkholderiales</taxon>
        <taxon>Comamonadaceae</taxon>
        <taxon>Polaromonas</taxon>
    </lineage>
</organism>
<dbReference type="InterPro" id="IPR050189">
    <property type="entry name" value="MFS_Efflux_Transporters"/>
</dbReference>
<protein>
    <submittedName>
        <fullName evidence="8">MFS transporter</fullName>
    </submittedName>
</protein>
<keyword evidence="4 6" id="KW-1133">Transmembrane helix</keyword>
<feature type="transmembrane region" description="Helical" evidence="6">
    <location>
        <begin position="316"/>
        <end position="334"/>
    </location>
</feature>
<dbReference type="InterPro" id="IPR011701">
    <property type="entry name" value="MFS"/>
</dbReference>
<dbReference type="InterPro" id="IPR036259">
    <property type="entry name" value="MFS_trans_sf"/>
</dbReference>
<dbReference type="EMBL" id="JBHSMX010000023">
    <property type="protein sequence ID" value="MFC5522212.1"/>
    <property type="molecule type" value="Genomic_DNA"/>
</dbReference>
<comment type="caution">
    <text evidence="8">The sequence shown here is derived from an EMBL/GenBank/DDBJ whole genome shotgun (WGS) entry which is preliminary data.</text>
</comment>
<feature type="transmembrane region" description="Helical" evidence="6">
    <location>
        <begin position="407"/>
        <end position="427"/>
    </location>
</feature>